<gene>
    <name evidence="1" type="ORF">GMARGA_LOCUS21282</name>
</gene>
<feature type="non-terminal residue" evidence="1">
    <location>
        <position position="1"/>
    </location>
</feature>
<dbReference type="EMBL" id="CAJVQB010019502">
    <property type="protein sequence ID" value="CAG8791359.1"/>
    <property type="molecule type" value="Genomic_DNA"/>
</dbReference>
<dbReference type="Proteomes" id="UP000789901">
    <property type="component" value="Unassembled WGS sequence"/>
</dbReference>
<keyword evidence="2" id="KW-1185">Reference proteome</keyword>
<name>A0ABN7VQ17_GIGMA</name>
<protein>
    <submittedName>
        <fullName evidence="1">36566_t:CDS:1</fullName>
    </submittedName>
</protein>
<accession>A0ABN7VQ17</accession>
<proteinExistence type="predicted"/>
<evidence type="ECO:0000313" key="1">
    <source>
        <dbReference type="EMBL" id="CAG8791359.1"/>
    </source>
</evidence>
<reference evidence="1 2" key="1">
    <citation type="submission" date="2021-06" db="EMBL/GenBank/DDBJ databases">
        <authorList>
            <person name="Kallberg Y."/>
            <person name="Tangrot J."/>
            <person name="Rosling A."/>
        </authorList>
    </citation>
    <scope>NUCLEOTIDE SEQUENCE [LARGE SCALE GENOMIC DNA]</scope>
    <source>
        <strain evidence="1 2">120-4 pot B 10/14</strain>
    </source>
</reference>
<organism evidence="1 2">
    <name type="scientific">Gigaspora margarita</name>
    <dbReference type="NCBI Taxonomy" id="4874"/>
    <lineage>
        <taxon>Eukaryota</taxon>
        <taxon>Fungi</taxon>
        <taxon>Fungi incertae sedis</taxon>
        <taxon>Mucoromycota</taxon>
        <taxon>Glomeromycotina</taxon>
        <taxon>Glomeromycetes</taxon>
        <taxon>Diversisporales</taxon>
        <taxon>Gigasporaceae</taxon>
        <taxon>Gigaspora</taxon>
    </lineage>
</organism>
<evidence type="ECO:0000313" key="2">
    <source>
        <dbReference type="Proteomes" id="UP000789901"/>
    </source>
</evidence>
<comment type="caution">
    <text evidence="1">The sequence shown here is derived from an EMBL/GenBank/DDBJ whole genome shotgun (WGS) entry which is preliminary data.</text>
</comment>
<sequence>YRLIKQARLYAQDFFRQMANKCLIEGDIPDKWKMSQLYLIPKSKEWEYTLS</sequence>